<evidence type="ECO:0008006" key="3">
    <source>
        <dbReference type="Google" id="ProtNLM"/>
    </source>
</evidence>
<evidence type="ECO:0000313" key="1">
    <source>
        <dbReference type="EMBL" id="KAK7033505.1"/>
    </source>
</evidence>
<gene>
    <name evidence="1" type="ORF">VNI00_012726</name>
</gene>
<dbReference type="Gene3D" id="3.80.10.10">
    <property type="entry name" value="Ribonuclease Inhibitor"/>
    <property type="match status" value="1"/>
</dbReference>
<name>A0AAW0C3C6_9AGAR</name>
<keyword evidence="2" id="KW-1185">Reference proteome</keyword>
<proteinExistence type="predicted"/>
<reference evidence="1 2" key="1">
    <citation type="submission" date="2024-01" db="EMBL/GenBank/DDBJ databases">
        <title>A draft genome for a cacao thread blight-causing isolate of Paramarasmius palmivorus.</title>
        <authorList>
            <person name="Baruah I.K."/>
            <person name="Bukari Y."/>
            <person name="Amoako-Attah I."/>
            <person name="Meinhardt L.W."/>
            <person name="Bailey B.A."/>
            <person name="Cohen S.P."/>
        </authorList>
    </citation>
    <scope>NUCLEOTIDE SEQUENCE [LARGE SCALE GENOMIC DNA]</scope>
    <source>
        <strain evidence="1 2">GH-12</strain>
    </source>
</reference>
<evidence type="ECO:0000313" key="2">
    <source>
        <dbReference type="Proteomes" id="UP001383192"/>
    </source>
</evidence>
<comment type="caution">
    <text evidence="1">The sequence shown here is derived from an EMBL/GenBank/DDBJ whole genome shotgun (WGS) entry which is preliminary data.</text>
</comment>
<dbReference type="AlphaFoldDB" id="A0AAW0C3C6"/>
<dbReference type="EMBL" id="JAYKXP010000061">
    <property type="protein sequence ID" value="KAK7033505.1"/>
    <property type="molecule type" value="Genomic_DNA"/>
</dbReference>
<protein>
    <recommendedName>
        <fullName evidence="3">F-box domain-containing protein</fullName>
    </recommendedName>
</protein>
<dbReference type="Proteomes" id="UP001383192">
    <property type="component" value="Unassembled WGS sequence"/>
</dbReference>
<organism evidence="1 2">
    <name type="scientific">Paramarasmius palmivorus</name>
    <dbReference type="NCBI Taxonomy" id="297713"/>
    <lineage>
        <taxon>Eukaryota</taxon>
        <taxon>Fungi</taxon>
        <taxon>Dikarya</taxon>
        <taxon>Basidiomycota</taxon>
        <taxon>Agaricomycotina</taxon>
        <taxon>Agaricomycetes</taxon>
        <taxon>Agaricomycetidae</taxon>
        <taxon>Agaricales</taxon>
        <taxon>Marasmiineae</taxon>
        <taxon>Marasmiaceae</taxon>
        <taxon>Paramarasmius</taxon>
    </lineage>
</organism>
<sequence length="579" mass="65381">MMLSCEKTQVNSNAAGSRGGSLRKDLLIEFPRSNYTPSEAEVTLARALLTSEESELIGCNEEVARIRDFLEQLEAKQSMLQGRVMKCRDFTSIRRRLPIEIWDEVFSLICLIDGFSLSLPATCGDGSAGATTLTLSQVCSLWRDVVTNTPKLWSSFALSITKISVPIQGLLSHYLRRSANHPLKIRAYHRDRGIYEDEEDSDDDLLAAAVGKHGIIAFRMLMSHCTRFQELELAFDNWDILDYLCNSRTRISFPELRSLTFRATIGGTGRAFWFWKEACTAPNLVALRSDKWEEYMSRSLVSLELDRWPHLLTFEQLGASTKLECLSIELFQGSATLSPVNFPRLQSLFLRRVDCHLDWFFGFVTLPSLVHLKIKYIFPRQPTALTSIVEMIQRSRCSLRTLEIACPGSQVRGSFKFVVDVLQVCPELTRLEVPYEEKLPYKIPLPDQPEEPQSDLIASLTATAQNAENILAPTLWSVALPISSNVSNVAFAERILTMVESRSMLRLKTFAGSSILRWVTVKVCCDRLRMDRPSSTFYCECNPFSTPNLSNRMVSLEQCGSRITIEGSCGRPPYANMAD</sequence>
<accession>A0AAW0C3C6</accession>
<dbReference type="SUPFAM" id="SSF52047">
    <property type="entry name" value="RNI-like"/>
    <property type="match status" value="1"/>
</dbReference>
<dbReference type="InterPro" id="IPR032675">
    <property type="entry name" value="LRR_dom_sf"/>
</dbReference>